<evidence type="ECO:0000313" key="1">
    <source>
        <dbReference type="EMBL" id="MEQ0565516.1"/>
    </source>
</evidence>
<organism evidence="1 2">
    <name type="scientific">Amycolatopsis melonis</name>
    <dbReference type="NCBI Taxonomy" id="3156488"/>
    <lineage>
        <taxon>Bacteria</taxon>
        <taxon>Bacillati</taxon>
        <taxon>Actinomycetota</taxon>
        <taxon>Actinomycetes</taxon>
        <taxon>Pseudonocardiales</taxon>
        <taxon>Pseudonocardiaceae</taxon>
        <taxon>Amycolatopsis</taxon>
    </lineage>
</organism>
<dbReference type="RefSeq" id="WP_348956607.1">
    <property type="nucleotide sequence ID" value="NZ_JBDZYD010000020.1"/>
</dbReference>
<protein>
    <submittedName>
        <fullName evidence="1">Uncharacterized protein</fullName>
    </submittedName>
</protein>
<gene>
    <name evidence="1" type="ORF">ABJI51_41110</name>
</gene>
<keyword evidence="2" id="KW-1185">Reference proteome</keyword>
<sequence>MASTSADRPGNPCVAIVSDGSGLPPGGDLTETLSLEAELVGRLAGLPARQKILPASDAAGLAAGIRALPADISAVLLTAVAPARARQAQQELRDGGARPLVTREDATAIALAALATRTLAAAGRSHGSRVVLAGARELPLLITLLMAAGVTDITTWEPADAAIFPLHGIVFGADVVIDLARALPPRVAARLGGTTVLTGADAAAAPYAAAGLLHAAVTTPGLVFGIDVYCACADVLVRGAGTTVSVSQGTALTRLVAEAVSCRGDG</sequence>
<comment type="caution">
    <text evidence="1">The sequence shown here is derived from an EMBL/GenBank/DDBJ whole genome shotgun (WGS) entry which is preliminary data.</text>
</comment>
<reference evidence="1 2" key="1">
    <citation type="submission" date="2024-05" db="EMBL/GenBank/DDBJ databases">
        <authorList>
            <person name="Zhao H."/>
            <person name="Xu Y."/>
            <person name="Lin S."/>
            <person name="Spain J.C."/>
            <person name="Zhou N.-Y."/>
        </authorList>
    </citation>
    <scope>NUCLEOTIDE SEQUENCE [LARGE SCALE GENOMIC DNA]</scope>
    <source>
        <strain evidence="1 2">NEAU-NG30</strain>
    </source>
</reference>
<dbReference type="EMBL" id="JBDZYD010000020">
    <property type="protein sequence ID" value="MEQ0565516.1"/>
    <property type="molecule type" value="Genomic_DNA"/>
</dbReference>
<proteinExistence type="predicted"/>
<dbReference type="Proteomes" id="UP001440984">
    <property type="component" value="Unassembled WGS sequence"/>
</dbReference>
<name>A0ABV0LT78_9PSEU</name>
<accession>A0ABV0LT78</accession>
<evidence type="ECO:0000313" key="2">
    <source>
        <dbReference type="Proteomes" id="UP001440984"/>
    </source>
</evidence>